<dbReference type="Gene3D" id="1.10.1660.10">
    <property type="match status" value="1"/>
</dbReference>
<dbReference type="AlphaFoldDB" id="A0A2S5RG91"/>
<dbReference type="OrthoDB" id="9811174at2"/>
<dbReference type="SUPFAM" id="SSF46955">
    <property type="entry name" value="Putative DNA-binding domain"/>
    <property type="match status" value="1"/>
</dbReference>
<gene>
    <name evidence="3" type="ORF">MCORR_v1c06540</name>
</gene>
<dbReference type="RefSeq" id="WP_104208174.1">
    <property type="nucleotide sequence ID" value="NZ_PHNF01000002.1"/>
</dbReference>
<dbReference type="InterPro" id="IPR047057">
    <property type="entry name" value="MerR_fam"/>
</dbReference>
<dbReference type="GO" id="GO:0003677">
    <property type="term" value="F:DNA binding"/>
    <property type="evidence" value="ECO:0007669"/>
    <property type="project" value="UniProtKB-KW"/>
</dbReference>
<dbReference type="PANTHER" id="PTHR30204:SF82">
    <property type="entry name" value="TRANSCRIPTIONAL REGULATOR, MERR FAMILY"/>
    <property type="match status" value="1"/>
</dbReference>
<dbReference type="InterPro" id="IPR009061">
    <property type="entry name" value="DNA-bd_dom_put_sf"/>
</dbReference>
<protein>
    <recommendedName>
        <fullName evidence="2">HTH merR-type domain-containing protein</fullName>
    </recommendedName>
</protein>
<proteinExistence type="predicted"/>
<dbReference type="Pfam" id="PF13411">
    <property type="entry name" value="MerR_1"/>
    <property type="match status" value="1"/>
</dbReference>
<comment type="caution">
    <text evidence="3">The sequence shown here is derived from an EMBL/GenBank/DDBJ whole genome shotgun (WGS) entry which is preliminary data.</text>
</comment>
<evidence type="ECO:0000259" key="2">
    <source>
        <dbReference type="PROSITE" id="PS50937"/>
    </source>
</evidence>
<organism evidence="3 4">
    <name type="scientific">Mesoplasma corruscae</name>
    <dbReference type="NCBI Taxonomy" id="216874"/>
    <lineage>
        <taxon>Bacteria</taxon>
        <taxon>Bacillati</taxon>
        <taxon>Mycoplasmatota</taxon>
        <taxon>Mollicutes</taxon>
        <taxon>Entomoplasmatales</taxon>
        <taxon>Entomoplasmataceae</taxon>
        <taxon>Mesoplasma</taxon>
    </lineage>
</organism>
<accession>A0A2S5RG91</accession>
<dbReference type="GO" id="GO:0003700">
    <property type="term" value="F:DNA-binding transcription factor activity"/>
    <property type="evidence" value="ECO:0007669"/>
    <property type="project" value="InterPro"/>
</dbReference>
<dbReference type="EMBL" id="PHNF01000002">
    <property type="protein sequence ID" value="PPE06349.1"/>
    <property type="molecule type" value="Genomic_DNA"/>
</dbReference>
<dbReference type="PROSITE" id="PS50937">
    <property type="entry name" value="HTH_MERR_2"/>
    <property type="match status" value="1"/>
</dbReference>
<keyword evidence="1" id="KW-0238">DNA-binding</keyword>
<keyword evidence="4" id="KW-1185">Reference proteome</keyword>
<feature type="domain" description="HTH merR-type" evidence="2">
    <location>
        <begin position="3"/>
        <end position="72"/>
    </location>
</feature>
<sequence length="119" mass="14553">MQKIYMKQIADKLGIEEHTLRFYDKKGLFPFFKRDENNYRFIYEDKINWIEIVLCLKKSGMSLIKIKEYINLAMEGENTYPKRLKMMLDQEQIVLAKIQELKQQLKFIEYKKSLYKNKK</sequence>
<name>A0A2S5RG91_9MOLU</name>
<dbReference type="InterPro" id="IPR000551">
    <property type="entry name" value="MerR-type_HTH_dom"/>
</dbReference>
<evidence type="ECO:0000256" key="1">
    <source>
        <dbReference type="ARBA" id="ARBA00023125"/>
    </source>
</evidence>
<dbReference type="Proteomes" id="UP000239785">
    <property type="component" value="Unassembled WGS sequence"/>
</dbReference>
<evidence type="ECO:0000313" key="4">
    <source>
        <dbReference type="Proteomes" id="UP000239785"/>
    </source>
</evidence>
<dbReference type="CDD" id="cd01109">
    <property type="entry name" value="HTH_YyaN"/>
    <property type="match status" value="1"/>
</dbReference>
<reference evidence="3 4" key="1">
    <citation type="submission" date="2017-11" db="EMBL/GenBank/DDBJ databases">
        <title>Genome sequence of Mesoplasma corruscae ELCA-2 (ATCC 49579).</title>
        <authorList>
            <person name="Lo W.-S."/>
            <person name="Kuo C.-H."/>
        </authorList>
    </citation>
    <scope>NUCLEOTIDE SEQUENCE [LARGE SCALE GENOMIC DNA]</scope>
    <source>
        <strain evidence="3 4">ELCA-2</strain>
    </source>
</reference>
<dbReference type="SMART" id="SM00422">
    <property type="entry name" value="HTH_MERR"/>
    <property type="match status" value="1"/>
</dbReference>
<evidence type="ECO:0000313" key="3">
    <source>
        <dbReference type="EMBL" id="PPE06349.1"/>
    </source>
</evidence>
<dbReference type="PANTHER" id="PTHR30204">
    <property type="entry name" value="REDOX-CYCLING DRUG-SENSING TRANSCRIPTIONAL ACTIVATOR SOXR"/>
    <property type="match status" value="1"/>
</dbReference>